<dbReference type="AlphaFoldDB" id="A0A3A1P2E0"/>
<feature type="transmembrane region" description="Helical" evidence="6">
    <location>
        <begin position="190"/>
        <end position="212"/>
    </location>
</feature>
<keyword evidence="5 6" id="KW-0472">Membrane</keyword>
<feature type="domain" description="Major facilitator superfamily (MFS) profile" evidence="7">
    <location>
        <begin position="35"/>
        <end position="430"/>
    </location>
</feature>
<dbReference type="PANTHER" id="PTHR43124">
    <property type="entry name" value="PURINE EFFLUX PUMP PBUE"/>
    <property type="match status" value="1"/>
</dbReference>
<sequence>MLYFEVAPKAAHGRIRMTQASGAAHGRLGGYELRVLLLLGLAYGFAYFDRMAMTFLGPLVKADLGLSNEELGWLGSGLSLTWALGAYFVGRWSDRIGKRKPFLLAALVVFSLCSVFSGLAWSFGSLLVSRIVMGAAEGPFLPICLAIMVAASADSRKGLNAGVVQNVFGSIIGTALAPVVLIAIAEAFDWRAAFFLSGIPGLVLALLIWRFIREPMDEPAMAVPVQRERFGAMIGSELREMRGLMATRNIALCSLVSVFGVGTVVIGSIFMPLYLDGPRDIEPATWSRIMSVIGFSPAVGAVSAGLLSERIGRKPALVLFCALFAISPAALLWLDASPVVLAMALFVSWMGLGSFPLFMGVIPAETLGQARAATAMGAVVAVGEIFGGFALPPLTGRLADSFSLDFALYAQLICGVLAALVALFVAETNPRFASNRNERMAPQ</sequence>
<feature type="transmembrane region" description="Helical" evidence="6">
    <location>
        <begin position="286"/>
        <end position="307"/>
    </location>
</feature>
<evidence type="ECO:0000256" key="6">
    <source>
        <dbReference type="SAM" id="Phobius"/>
    </source>
</evidence>
<keyword evidence="4 6" id="KW-1133">Transmembrane helix</keyword>
<evidence type="ECO:0000256" key="1">
    <source>
        <dbReference type="ARBA" id="ARBA00004651"/>
    </source>
</evidence>
<dbReference type="PROSITE" id="PS50850">
    <property type="entry name" value="MFS"/>
    <property type="match status" value="1"/>
</dbReference>
<dbReference type="InterPro" id="IPR011701">
    <property type="entry name" value="MFS"/>
</dbReference>
<feature type="transmembrane region" description="Helical" evidence="6">
    <location>
        <begin position="102"/>
        <end position="121"/>
    </location>
</feature>
<dbReference type="InterPro" id="IPR050189">
    <property type="entry name" value="MFS_Efflux_Transporters"/>
</dbReference>
<feature type="transmembrane region" description="Helical" evidence="6">
    <location>
        <begin position="374"/>
        <end position="394"/>
    </location>
</feature>
<dbReference type="Gene3D" id="1.20.1250.20">
    <property type="entry name" value="MFS general substrate transporter like domains"/>
    <property type="match status" value="2"/>
</dbReference>
<dbReference type="Proteomes" id="UP000265366">
    <property type="component" value="Unassembled WGS sequence"/>
</dbReference>
<feature type="transmembrane region" description="Helical" evidence="6">
    <location>
        <begin position="316"/>
        <end position="334"/>
    </location>
</feature>
<feature type="transmembrane region" description="Helical" evidence="6">
    <location>
        <begin position="35"/>
        <end position="59"/>
    </location>
</feature>
<evidence type="ECO:0000256" key="4">
    <source>
        <dbReference type="ARBA" id="ARBA00022989"/>
    </source>
</evidence>
<evidence type="ECO:0000256" key="5">
    <source>
        <dbReference type="ARBA" id="ARBA00023136"/>
    </source>
</evidence>
<feature type="transmembrane region" description="Helical" evidence="6">
    <location>
        <begin position="127"/>
        <end position="151"/>
    </location>
</feature>
<dbReference type="InterPro" id="IPR020846">
    <property type="entry name" value="MFS_dom"/>
</dbReference>
<organism evidence="8 9">
    <name type="scientific">Aurantiacibacter xanthus</name>
    <dbReference type="NCBI Taxonomy" id="1784712"/>
    <lineage>
        <taxon>Bacteria</taxon>
        <taxon>Pseudomonadati</taxon>
        <taxon>Pseudomonadota</taxon>
        <taxon>Alphaproteobacteria</taxon>
        <taxon>Sphingomonadales</taxon>
        <taxon>Erythrobacteraceae</taxon>
        <taxon>Aurantiacibacter</taxon>
    </lineage>
</organism>
<feature type="transmembrane region" description="Helical" evidence="6">
    <location>
        <begin position="340"/>
        <end position="362"/>
    </location>
</feature>
<keyword evidence="9" id="KW-1185">Reference proteome</keyword>
<comment type="subcellular location">
    <subcellularLocation>
        <location evidence="1">Cell membrane</location>
        <topology evidence="1">Multi-pass membrane protein</topology>
    </subcellularLocation>
</comment>
<dbReference type="EMBL" id="QXFM01000118">
    <property type="protein sequence ID" value="RIV82412.1"/>
    <property type="molecule type" value="Genomic_DNA"/>
</dbReference>
<dbReference type="PANTHER" id="PTHR43124:SF3">
    <property type="entry name" value="CHLORAMPHENICOL EFFLUX PUMP RV0191"/>
    <property type="match status" value="1"/>
</dbReference>
<keyword evidence="3 6" id="KW-0812">Transmembrane</keyword>
<feature type="transmembrane region" description="Helical" evidence="6">
    <location>
        <begin position="406"/>
        <end position="426"/>
    </location>
</feature>
<protein>
    <submittedName>
        <fullName evidence="8">MFS transporter</fullName>
    </submittedName>
</protein>
<dbReference type="GO" id="GO:0005886">
    <property type="term" value="C:plasma membrane"/>
    <property type="evidence" value="ECO:0007669"/>
    <property type="project" value="UniProtKB-SubCell"/>
</dbReference>
<proteinExistence type="predicted"/>
<evidence type="ECO:0000256" key="3">
    <source>
        <dbReference type="ARBA" id="ARBA00022692"/>
    </source>
</evidence>
<evidence type="ECO:0000259" key="7">
    <source>
        <dbReference type="PROSITE" id="PS50850"/>
    </source>
</evidence>
<evidence type="ECO:0000256" key="2">
    <source>
        <dbReference type="ARBA" id="ARBA00022475"/>
    </source>
</evidence>
<evidence type="ECO:0000313" key="9">
    <source>
        <dbReference type="Proteomes" id="UP000265366"/>
    </source>
</evidence>
<evidence type="ECO:0000313" key="8">
    <source>
        <dbReference type="EMBL" id="RIV82412.1"/>
    </source>
</evidence>
<feature type="transmembrane region" description="Helical" evidence="6">
    <location>
        <begin position="71"/>
        <end position="90"/>
    </location>
</feature>
<dbReference type="SUPFAM" id="SSF103473">
    <property type="entry name" value="MFS general substrate transporter"/>
    <property type="match status" value="1"/>
</dbReference>
<dbReference type="Pfam" id="PF07690">
    <property type="entry name" value="MFS_1"/>
    <property type="match status" value="1"/>
</dbReference>
<comment type="caution">
    <text evidence="8">The sequence shown here is derived from an EMBL/GenBank/DDBJ whole genome shotgun (WGS) entry which is preliminary data.</text>
</comment>
<name>A0A3A1P2E0_9SPHN</name>
<gene>
    <name evidence="8" type="ORF">D2V17_15285</name>
</gene>
<dbReference type="InterPro" id="IPR036259">
    <property type="entry name" value="MFS_trans_sf"/>
</dbReference>
<dbReference type="OrthoDB" id="9807274at2"/>
<reference evidence="8 9" key="1">
    <citation type="submission" date="2018-08" db="EMBL/GenBank/DDBJ databases">
        <title>Erythrobacter zhengii sp.nov., a bacterium isolated from deep-sea sediment.</title>
        <authorList>
            <person name="Fang C."/>
            <person name="Wu Y.-H."/>
            <person name="Sun C."/>
            <person name="Wang H."/>
            <person name="Cheng H."/>
            <person name="Meng F.-X."/>
            <person name="Wang C.-S."/>
            <person name="Xu X.-W."/>
        </authorList>
    </citation>
    <scope>NUCLEOTIDE SEQUENCE [LARGE SCALE GENOMIC DNA]</scope>
    <source>
        <strain evidence="8 9">CCTCC AB 2015396</strain>
    </source>
</reference>
<accession>A0A3A1P2E0</accession>
<feature type="transmembrane region" description="Helical" evidence="6">
    <location>
        <begin position="163"/>
        <end position="184"/>
    </location>
</feature>
<keyword evidence="2" id="KW-1003">Cell membrane</keyword>
<feature type="transmembrane region" description="Helical" evidence="6">
    <location>
        <begin position="249"/>
        <end position="274"/>
    </location>
</feature>
<dbReference type="GO" id="GO:0022857">
    <property type="term" value="F:transmembrane transporter activity"/>
    <property type="evidence" value="ECO:0007669"/>
    <property type="project" value="InterPro"/>
</dbReference>